<protein>
    <submittedName>
        <fullName evidence="2">Uncharacterized protein</fullName>
    </submittedName>
</protein>
<sequence>WDEHVYDRNAWQLPRKPYDPAQGRNFEPGPVSGVTKLPDDLEGSPEPFVPLDSVGGCTTLVRADVHREGALFAPYYLIGASWEGDGYDGVETEGLCYAARHLGRTCWLATKLVTYHASYWAS</sequence>
<organism evidence="2 3">
    <name type="scientific">Monoraphidium neglectum</name>
    <dbReference type="NCBI Taxonomy" id="145388"/>
    <lineage>
        <taxon>Eukaryota</taxon>
        <taxon>Viridiplantae</taxon>
        <taxon>Chlorophyta</taxon>
        <taxon>core chlorophytes</taxon>
        <taxon>Chlorophyceae</taxon>
        <taxon>CS clade</taxon>
        <taxon>Sphaeropleales</taxon>
        <taxon>Selenastraceae</taxon>
        <taxon>Monoraphidium</taxon>
    </lineage>
</organism>
<dbReference type="Gene3D" id="3.90.550.10">
    <property type="entry name" value="Spore Coat Polysaccharide Biosynthesis Protein SpsA, Chain A"/>
    <property type="match status" value="1"/>
</dbReference>
<comment type="similarity">
    <text evidence="1">Belongs to the ANP1/MMN9/VAN1 family.</text>
</comment>
<evidence type="ECO:0000313" key="2">
    <source>
        <dbReference type="EMBL" id="KIY96724.1"/>
    </source>
</evidence>
<accession>A0A0D2LZB5</accession>
<feature type="non-terminal residue" evidence="2">
    <location>
        <position position="1"/>
    </location>
</feature>
<proteinExistence type="inferred from homology"/>
<dbReference type="KEGG" id="mng:MNEG_11238"/>
<dbReference type="EMBL" id="KK102871">
    <property type="protein sequence ID" value="KIY96724.1"/>
    <property type="molecule type" value="Genomic_DNA"/>
</dbReference>
<dbReference type="Pfam" id="PF03452">
    <property type="entry name" value="Anp1"/>
    <property type="match status" value="1"/>
</dbReference>
<evidence type="ECO:0000313" key="3">
    <source>
        <dbReference type="Proteomes" id="UP000054498"/>
    </source>
</evidence>
<keyword evidence="3" id="KW-1185">Reference proteome</keyword>
<dbReference type="AlphaFoldDB" id="A0A0D2LZB5"/>
<name>A0A0D2LZB5_9CHLO</name>
<dbReference type="Proteomes" id="UP000054498">
    <property type="component" value="Unassembled WGS sequence"/>
</dbReference>
<gene>
    <name evidence="2" type="ORF">MNEG_11238</name>
</gene>
<dbReference type="InterPro" id="IPR052086">
    <property type="entry name" value="Mannan_Polymerase_Subunit"/>
</dbReference>
<dbReference type="OrthoDB" id="541629at2759"/>
<dbReference type="PANTHER" id="PTHR43083">
    <property type="entry name" value="MANNAN POLYMERASE II"/>
    <property type="match status" value="1"/>
</dbReference>
<dbReference type="RefSeq" id="XP_013895744.1">
    <property type="nucleotide sequence ID" value="XM_014040290.1"/>
</dbReference>
<dbReference type="PANTHER" id="PTHR43083:SF6">
    <property type="entry name" value="MANNAN POLYMERASE COMPLEXES SUBUNIT MNN9"/>
    <property type="match status" value="1"/>
</dbReference>
<reference evidence="2 3" key="1">
    <citation type="journal article" date="2013" name="BMC Genomics">
        <title>Reconstruction of the lipid metabolism for the microalga Monoraphidium neglectum from its genome sequence reveals characteristics suitable for biofuel production.</title>
        <authorList>
            <person name="Bogen C."/>
            <person name="Al-Dilaimi A."/>
            <person name="Albersmeier A."/>
            <person name="Wichmann J."/>
            <person name="Grundmann M."/>
            <person name="Rupp O."/>
            <person name="Lauersen K.J."/>
            <person name="Blifernez-Klassen O."/>
            <person name="Kalinowski J."/>
            <person name="Goesmann A."/>
            <person name="Mussgnug J.H."/>
            <person name="Kruse O."/>
        </authorList>
    </citation>
    <scope>NUCLEOTIDE SEQUENCE [LARGE SCALE GENOMIC DNA]</scope>
    <source>
        <strain evidence="2 3">SAG 48.87</strain>
    </source>
</reference>
<dbReference type="InterPro" id="IPR029044">
    <property type="entry name" value="Nucleotide-diphossugar_trans"/>
</dbReference>
<evidence type="ECO:0000256" key="1">
    <source>
        <dbReference type="ARBA" id="ARBA00037964"/>
    </source>
</evidence>
<dbReference type="GeneID" id="25728480"/>